<feature type="region of interest" description="Disordered" evidence="1">
    <location>
        <begin position="395"/>
        <end position="414"/>
    </location>
</feature>
<dbReference type="EMBL" id="CCKQ01012151">
    <property type="protein sequence ID" value="CDW83760.1"/>
    <property type="molecule type" value="Genomic_DNA"/>
</dbReference>
<dbReference type="SMART" id="SM00577">
    <property type="entry name" value="CPDc"/>
    <property type="match status" value="1"/>
</dbReference>
<feature type="region of interest" description="Disordered" evidence="1">
    <location>
        <begin position="483"/>
        <end position="506"/>
    </location>
</feature>
<feature type="compositionally biased region" description="Polar residues" evidence="1">
    <location>
        <begin position="788"/>
        <end position="802"/>
    </location>
</feature>
<feature type="compositionally biased region" description="Low complexity" evidence="1">
    <location>
        <begin position="746"/>
        <end position="755"/>
    </location>
</feature>
<protein>
    <submittedName>
        <fullName evidence="3">Nuclear lim interactor-interacting</fullName>
    </submittedName>
</protein>
<feature type="region of interest" description="Disordered" evidence="1">
    <location>
        <begin position="788"/>
        <end position="835"/>
    </location>
</feature>
<dbReference type="Pfam" id="PF03031">
    <property type="entry name" value="NIF"/>
    <property type="match status" value="1"/>
</dbReference>
<dbReference type="CDD" id="cd07521">
    <property type="entry name" value="HAD_FCP1-like"/>
    <property type="match status" value="1"/>
</dbReference>
<dbReference type="InterPro" id="IPR004274">
    <property type="entry name" value="FCP1_dom"/>
</dbReference>
<accession>A0A078AN16</accession>
<feature type="compositionally biased region" description="Polar residues" evidence="1">
    <location>
        <begin position="33"/>
        <end position="51"/>
    </location>
</feature>
<feature type="domain" description="FCP1 homology" evidence="2">
    <location>
        <begin position="137"/>
        <end position="295"/>
    </location>
</feature>
<dbReference type="Gene3D" id="3.40.50.1000">
    <property type="entry name" value="HAD superfamily/HAD-like"/>
    <property type="match status" value="1"/>
</dbReference>
<evidence type="ECO:0000313" key="4">
    <source>
        <dbReference type="Proteomes" id="UP000039865"/>
    </source>
</evidence>
<feature type="region of interest" description="Disordered" evidence="1">
    <location>
        <begin position="728"/>
        <end position="776"/>
    </location>
</feature>
<dbReference type="PROSITE" id="PS50969">
    <property type="entry name" value="FCP1"/>
    <property type="match status" value="1"/>
</dbReference>
<sequence length="1035" mass="116519">MPAFNLHYFRRQSSAVTKQNPQSKKLLNEETHQSSGISQTANNFNQTQKSQRIAIRTQSRDKKTSVDPYKNLITQVQRSDQVPAAAPVVALPKTQNGHKKQYTHIQQLKNSNSNNANQQISQAIPEGQGLLGTRSKQNAHKKTLVLDLDETLVHSSFKPPEQPDIVLPVEIEGKVCYVYVLIRPGAITFLEQLAEYYELVIYTASLSKYAEPLMNILDQGEWCSHHLFREHCTFYNGIFVKDMTQLGRRMQDIIIIDNSPSSYLFQPENALPILSWYDDKEDQLLYQYIPMLKELSDVDDVRPFIMASVKDNILDIDKAMQLLKAYKDQQEQNMLKSSKLISSISSSGVAGIGVATSSTTTENQSENNGSVTNSQKQLPGPNSNSIVGMKIQETQVKKGEQKSPNKNLSKTQRVITGISQTVKQDKDRKVIANPVINQRDGTSSAKRFIASAKQKLKIEPTGHLLQNNAQDQNNAIKKLKRPLTTSKDSKTQAIDKSNKQLSDIGQPSANLQRKQIQVVSQQLQIETENSQMQITDIQDFPSSESTPQQTPDLEHPANQINKIMLSGPVQLVNCSQKKKLISEIATNQSSSLTREQIIQMRNLKKQQFQPDQINFINQKQKTNQSQQNKTTIQDYVETGLTTNNDVARNGKISSLNKRSNRIANMQNGSSTSNNSNHVNLHHQNNNNNNQQTSAMRPKPSININEQSPFRARGSQAGMENGIVMPQSSAYSQSAKNQSAQREHQMIKSQSQMSSQTPSKQSALSTRHRESHCDIPGEDGVIQKVYNSQTESSINRTPKSEINQPGKLFEKSGTRGNSSTNQITHNSSNKKIDDNSLSHTQPKIMNFNSRFNNNGNFSKGKPNNADQQQQQFTNLLRQKIDFKNIDINDSSQQNFNSQLSPTNNTLSIFKINSPKNNIVGSVHQSQQQNKTQTDHLRQYSTNAMNLNNSNQSQHLLHKSHVQEEENQQQSSIIMMHHKAQLSSQIRNADKQNNNYSQRIGAINRINNNTHQYHGQNVNGNHSNIHQSTINSNNIQL</sequence>
<gene>
    <name evidence="3" type="primary">Contig16328.g17391</name>
    <name evidence="3" type="ORF">STYLEM_12809</name>
</gene>
<proteinExistence type="predicted"/>
<name>A0A078AN16_STYLE</name>
<dbReference type="InterPro" id="IPR023214">
    <property type="entry name" value="HAD_sf"/>
</dbReference>
<dbReference type="Proteomes" id="UP000039865">
    <property type="component" value="Unassembled WGS sequence"/>
</dbReference>
<dbReference type="FunFam" id="3.40.50.1000:FF:000093">
    <property type="entry name" value="NLI interacting factor-like phosphatase family protein"/>
    <property type="match status" value="1"/>
</dbReference>
<keyword evidence="4" id="KW-1185">Reference proteome</keyword>
<feature type="region of interest" description="Disordered" evidence="1">
    <location>
        <begin position="29"/>
        <end position="67"/>
    </location>
</feature>
<dbReference type="AlphaFoldDB" id="A0A078AN16"/>
<reference evidence="3 4" key="1">
    <citation type="submission" date="2014-06" db="EMBL/GenBank/DDBJ databases">
        <authorList>
            <person name="Swart Estienne"/>
        </authorList>
    </citation>
    <scope>NUCLEOTIDE SEQUENCE [LARGE SCALE GENOMIC DNA]</scope>
    <source>
        <strain evidence="3 4">130c</strain>
    </source>
</reference>
<feature type="compositionally biased region" description="Low complexity" evidence="1">
    <location>
        <begin position="356"/>
        <end position="370"/>
    </location>
</feature>
<dbReference type="InParanoid" id="A0A078AN16"/>
<feature type="region of interest" description="Disordered" evidence="1">
    <location>
        <begin position="356"/>
        <end position="386"/>
    </location>
</feature>
<organism evidence="3 4">
    <name type="scientific">Stylonychia lemnae</name>
    <name type="common">Ciliate</name>
    <dbReference type="NCBI Taxonomy" id="5949"/>
    <lineage>
        <taxon>Eukaryota</taxon>
        <taxon>Sar</taxon>
        <taxon>Alveolata</taxon>
        <taxon>Ciliophora</taxon>
        <taxon>Intramacronucleata</taxon>
        <taxon>Spirotrichea</taxon>
        <taxon>Stichotrichia</taxon>
        <taxon>Sporadotrichida</taxon>
        <taxon>Oxytrichidae</taxon>
        <taxon>Stylonychinae</taxon>
        <taxon>Stylonychia</taxon>
    </lineage>
</organism>
<feature type="compositionally biased region" description="Polar residues" evidence="1">
    <location>
        <begin position="371"/>
        <end position="386"/>
    </location>
</feature>
<dbReference type="InterPro" id="IPR036412">
    <property type="entry name" value="HAD-like_sf"/>
</dbReference>
<dbReference type="NCBIfam" id="TIGR02251">
    <property type="entry name" value="HIF-SF_euk"/>
    <property type="match status" value="1"/>
</dbReference>
<dbReference type="OrthoDB" id="277011at2759"/>
<evidence type="ECO:0000259" key="2">
    <source>
        <dbReference type="PROSITE" id="PS50969"/>
    </source>
</evidence>
<evidence type="ECO:0000313" key="3">
    <source>
        <dbReference type="EMBL" id="CDW83760.1"/>
    </source>
</evidence>
<feature type="compositionally biased region" description="Polar residues" evidence="1">
    <location>
        <begin position="728"/>
        <end position="739"/>
    </location>
</feature>
<dbReference type="InterPro" id="IPR011948">
    <property type="entry name" value="Dullard_phosphatase"/>
</dbReference>
<feature type="compositionally biased region" description="Polar residues" evidence="1">
    <location>
        <begin position="404"/>
        <end position="414"/>
    </location>
</feature>
<dbReference type="InterPro" id="IPR050365">
    <property type="entry name" value="TIM50"/>
</dbReference>
<dbReference type="GO" id="GO:0016791">
    <property type="term" value="F:phosphatase activity"/>
    <property type="evidence" value="ECO:0007669"/>
    <property type="project" value="InterPro"/>
</dbReference>
<evidence type="ECO:0000256" key="1">
    <source>
        <dbReference type="SAM" id="MobiDB-lite"/>
    </source>
</evidence>
<dbReference type="SUPFAM" id="SSF56784">
    <property type="entry name" value="HAD-like"/>
    <property type="match status" value="1"/>
</dbReference>
<dbReference type="PANTHER" id="PTHR12210">
    <property type="entry name" value="DULLARD PROTEIN PHOSPHATASE"/>
    <property type="match status" value="1"/>
</dbReference>
<feature type="compositionally biased region" description="Polar residues" evidence="1">
    <location>
        <begin position="813"/>
        <end position="828"/>
    </location>
</feature>